<evidence type="ECO:0000256" key="4">
    <source>
        <dbReference type="ARBA" id="ARBA00023180"/>
    </source>
</evidence>
<dbReference type="PANTHER" id="PTHR10609:SF14">
    <property type="entry name" value="BIOTINIDASE"/>
    <property type="match status" value="1"/>
</dbReference>
<evidence type="ECO:0000313" key="7">
    <source>
        <dbReference type="Proteomes" id="UP000235965"/>
    </source>
</evidence>
<dbReference type="Pfam" id="PF19018">
    <property type="entry name" value="Vanin_C"/>
    <property type="match status" value="1"/>
</dbReference>
<evidence type="ECO:0000256" key="2">
    <source>
        <dbReference type="ARBA" id="ARBA00022729"/>
    </source>
</evidence>
<keyword evidence="7" id="KW-1185">Reference proteome</keyword>
<dbReference type="InterPro" id="IPR012101">
    <property type="entry name" value="Biotinidase-like_euk"/>
</dbReference>
<gene>
    <name evidence="6" type="ORF">B7P43_G16737</name>
</gene>
<keyword evidence="4" id="KW-0325">Glycoprotein</keyword>
<evidence type="ECO:0000256" key="1">
    <source>
        <dbReference type="ARBA" id="ARBA00008225"/>
    </source>
</evidence>
<dbReference type="Proteomes" id="UP000235965">
    <property type="component" value="Unassembled WGS sequence"/>
</dbReference>
<dbReference type="InterPro" id="IPR003010">
    <property type="entry name" value="C-N_Hydrolase"/>
</dbReference>
<dbReference type="CDD" id="cd07567">
    <property type="entry name" value="biotinidase_like"/>
    <property type="match status" value="1"/>
</dbReference>
<proteinExistence type="inferred from homology"/>
<comment type="caution">
    <text evidence="6">The sequence shown here is derived from an EMBL/GenBank/DDBJ whole genome shotgun (WGS) entry which is preliminary data.</text>
</comment>
<dbReference type="InterPro" id="IPR040154">
    <property type="entry name" value="Biotinidase/VNN"/>
</dbReference>
<feature type="domain" description="CN hydrolase" evidence="5">
    <location>
        <begin position="62"/>
        <end position="336"/>
    </location>
</feature>
<dbReference type="OrthoDB" id="10250282at2759"/>
<keyword evidence="3" id="KW-0378">Hydrolase</keyword>
<accession>A0A2J7QM07</accession>
<sequence>MDWRRTSRGTAFPNVLCDFAHRIDLDFDLVYPEDENIIQIPVNVELRAKLFLHLVMQVTSYYTAAVVEYSAVGNLSVDDPKQVLMMNAERYLGHVSEAARSGADIIVFPECGLSTIHLPQTRPEIRPLLTPIPDPIQLKNPCLDSSGEVPEVLSFLACAARNHSIYVVVNLPEIAHCAGADCPSDGAFFYNTDIVFDRSGTLIARYRKYNLFGEPGFNLTSTAEISTFNTDFGVRFGMATCFDIYFHDPIVQLVQELEITDIVFPVAWFSELPFLTAIQIQEGWSRALDVNLLASGYDDPANRNGGSAIYAGKLGRVAATMPLSKTSKLLISQVPKKTRGLFGNNSPGFSGSTNIPLEQNRPSNIPSERLFFTDYLAPYTTQLLETTATRAELCNRELCCQFDVRTEGIPRDPYSASYRLAVFNGIRPFFGGKTGGIQVCAVISCNNMSLSSCGQPISTTKKLTTFKFISIQINSSRVNSIHMPSTLLKSILPLDVDSYELTSRNVTDKLTHIHLRTTKNIRNLWTFGIYTREYDLDGLPFTAAT</sequence>
<reference evidence="6 7" key="1">
    <citation type="submission" date="2017-12" db="EMBL/GenBank/DDBJ databases">
        <title>Hemimetabolous genomes reveal molecular basis of termite eusociality.</title>
        <authorList>
            <person name="Harrison M.C."/>
            <person name="Jongepier E."/>
            <person name="Robertson H.M."/>
            <person name="Arning N."/>
            <person name="Bitard-Feildel T."/>
            <person name="Chao H."/>
            <person name="Childers C.P."/>
            <person name="Dinh H."/>
            <person name="Doddapaneni H."/>
            <person name="Dugan S."/>
            <person name="Gowin J."/>
            <person name="Greiner C."/>
            <person name="Han Y."/>
            <person name="Hu H."/>
            <person name="Hughes D.S.T."/>
            <person name="Huylmans A.-K."/>
            <person name="Kemena C."/>
            <person name="Kremer L.P.M."/>
            <person name="Lee S.L."/>
            <person name="Lopez-Ezquerra A."/>
            <person name="Mallet L."/>
            <person name="Monroy-Kuhn J.M."/>
            <person name="Moser A."/>
            <person name="Murali S.C."/>
            <person name="Muzny D.M."/>
            <person name="Otani S."/>
            <person name="Piulachs M.-D."/>
            <person name="Poelchau M."/>
            <person name="Qu J."/>
            <person name="Schaub F."/>
            <person name="Wada-Katsumata A."/>
            <person name="Worley K.C."/>
            <person name="Xie Q."/>
            <person name="Ylla G."/>
            <person name="Poulsen M."/>
            <person name="Gibbs R.A."/>
            <person name="Schal C."/>
            <person name="Richards S."/>
            <person name="Belles X."/>
            <person name="Korb J."/>
            <person name="Bornberg-Bauer E."/>
        </authorList>
    </citation>
    <scope>NUCLEOTIDE SEQUENCE [LARGE SCALE GENOMIC DNA]</scope>
    <source>
        <tissue evidence="6">Whole body</tissue>
    </source>
</reference>
<evidence type="ECO:0000256" key="3">
    <source>
        <dbReference type="ARBA" id="ARBA00022801"/>
    </source>
</evidence>
<organism evidence="6 7">
    <name type="scientific">Cryptotermes secundus</name>
    <dbReference type="NCBI Taxonomy" id="105785"/>
    <lineage>
        <taxon>Eukaryota</taxon>
        <taxon>Metazoa</taxon>
        <taxon>Ecdysozoa</taxon>
        <taxon>Arthropoda</taxon>
        <taxon>Hexapoda</taxon>
        <taxon>Insecta</taxon>
        <taxon>Pterygota</taxon>
        <taxon>Neoptera</taxon>
        <taxon>Polyneoptera</taxon>
        <taxon>Dictyoptera</taxon>
        <taxon>Blattodea</taxon>
        <taxon>Blattoidea</taxon>
        <taxon>Termitoidae</taxon>
        <taxon>Kalotermitidae</taxon>
        <taxon>Cryptotermitinae</taxon>
        <taxon>Cryptotermes</taxon>
    </lineage>
</organism>
<dbReference type="STRING" id="105785.A0A2J7QM07"/>
<evidence type="ECO:0000313" key="6">
    <source>
        <dbReference type="EMBL" id="PNF29620.1"/>
    </source>
</evidence>
<comment type="similarity">
    <text evidence="1">Belongs to the carbon-nitrogen hydrolase superfamily. BTD/VNN family.</text>
</comment>
<dbReference type="GO" id="GO:0016811">
    <property type="term" value="F:hydrolase activity, acting on carbon-nitrogen (but not peptide) bonds, in linear amides"/>
    <property type="evidence" value="ECO:0007669"/>
    <property type="project" value="InterPro"/>
</dbReference>
<dbReference type="InterPro" id="IPR043957">
    <property type="entry name" value="Vanin_C"/>
</dbReference>
<dbReference type="AlphaFoldDB" id="A0A2J7QM07"/>
<dbReference type="Gene3D" id="3.60.110.10">
    <property type="entry name" value="Carbon-nitrogen hydrolase"/>
    <property type="match status" value="1"/>
</dbReference>
<keyword evidence="2" id="KW-0732">Signal</keyword>
<evidence type="ECO:0000259" key="5">
    <source>
        <dbReference type="PROSITE" id="PS50263"/>
    </source>
</evidence>
<protein>
    <submittedName>
        <fullName evidence="6">Vanin-like protein 2</fullName>
    </submittedName>
</protein>
<dbReference type="PANTHER" id="PTHR10609">
    <property type="entry name" value="BIOTINIDASE-RELATED"/>
    <property type="match status" value="1"/>
</dbReference>
<dbReference type="InParanoid" id="A0A2J7QM07"/>
<dbReference type="EMBL" id="NEVH01013232">
    <property type="protein sequence ID" value="PNF29620.1"/>
    <property type="molecule type" value="Genomic_DNA"/>
</dbReference>
<dbReference type="SUPFAM" id="SSF56317">
    <property type="entry name" value="Carbon-nitrogen hydrolase"/>
    <property type="match status" value="1"/>
</dbReference>
<dbReference type="InterPro" id="IPR036526">
    <property type="entry name" value="C-N_Hydrolase_sf"/>
</dbReference>
<dbReference type="FunCoup" id="A0A2J7QM07">
    <property type="interactions" value="38"/>
</dbReference>
<dbReference type="PROSITE" id="PS50263">
    <property type="entry name" value="CN_HYDROLASE"/>
    <property type="match status" value="1"/>
</dbReference>
<name>A0A2J7QM07_9NEOP</name>
<dbReference type="Pfam" id="PF00795">
    <property type="entry name" value="CN_hydrolase"/>
    <property type="match status" value="1"/>
</dbReference>